<feature type="compositionally biased region" description="Low complexity" evidence="3">
    <location>
        <begin position="1642"/>
        <end position="1656"/>
    </location>
</feature>
<feature type="compositionally biased region" description="Basic and acidic residues" evidence="3">
    <location>
        <begin position="1597"/>
        <end position="1614"/>
    </location>
</feature>
<organism evidence="5 6">
    <name type="scientific">Perkinsus olseni</name>
    <name type="common">Perkinsus atlanticus</name>
    <dbReference type="NCBI Taxonomy" id="32597"/>
    <lineage>
        <taxon>Eukaryota</taxon>
        <taxon>Sar</taxon>
        <taxon>Alveolata</taxon>
        <taxon>Perkinsozoa</taxon>
        <taxon>Perkinsea</taxon>
        <taxon>Perkinsida</taxon>
        <taxon>Perkinsidae</taxon>
        <taxon>Perkinsus</taxon>
    </lineage>
</organism>
<dbReference type="FunFam" id="3.90.70.10:FF:000117">
    <property type="entry name" value="Probable papain cysteine protease"/>
    <property type="match status" value="1"/>
</dbReference>
<dbReference type="EMBL" id="JABANP010000191">
    <property type="protein sequence ID" value="KAF4687277.1"/>
    <property type="molecule type" value="Genomic_DNA"/>
</dbReference>
<comment type="caution">
    <text evidence="5">The sequence shown here is derived from an EMBL/GenBank/DDBJ whole genome shotgun (WGS) entry which is preliminary data.</text>
</comment>
<dbReference type="SMART" id="SM00645">
    <property type="entry name" value="Pept_C1"/>
    <property type="match status" value="2"/>
</dbReference>
<feature type="region of interest" description="Disordered" evidence="3">
    <location>
        <begin position="316"/>
        <end position="353"/>
    </location>
</feature>
<feature type="compositionally biased region" description="Basic and acidic residues" evidence="3">
    <location>
        <begin position="646"/>
        <end position="661"/>
    </location>
</feature>
<feature type="region of interest" description="Disordered" evidence="3">
    <location>
        <begin position="871"/>
        <end position="916"/>
    </location>
</feature>
<reference evidence="5 6" key="1">
    <citation type="submission" date="2020-04" db="EMBL/GenBank/DDBJ databases">
        <title>Perkinsus olseni comparative genomics.</title>
        <authorList>
            <person name="Bogema D.R."/>
        </authorList>
    </citation>
    <scope>NUCLEOTIDE SEQUENCE [LARGE SCALE GENOMIC DNA]</scope>
    <source>
        <strain evidence="5">00978-12</strain>
    </source>
</reference>
<feature type="region of interest" description="Disordered" evidence="3">
    <location>
        <begin position="687"/>
        <end position="710"/>
    </location>
</feature>
<keyword evidence="2" id="KW-0865">Zymogen</keyword>
<feature type="region of interest" description="Disordered" evidence="3">
    <location>
        <begin position="765"/>
        <end position="844"/>
    </location>
</feature>
<dbReference type="SUPFAM" id="SSF54001">
    <property type="entry name" value="Cysteine proteinases"/>
    <property type="match status" value="2"/>
</dbReference>
<comment type="similarity">
    <text evidence="1">Belongs to the peptidase C1 family.</text>
</comment>
<feature type="compositionally biased region" description="Polar residues" evidence="3">
    <location>
        <begin position="886"/>
        <end position="895"/>
    </location>
</feature>
<dbReference type="PANTHER" id="PTHR12411">
    <property type="entry name" value="CYSTEINE PROTEASE FAMILY C1-RELATED"/>
    <property type="match status" value="1"/>
</dbReference>
<evidence type="ECO:0000256" key="2">
    <source>
        <dbReference type="ARBA" id="ARBA00023145"/>
    </source>
</evidence>
<feature type="compositionally biased region" description="Polar residues" evidence="3">
    <location>
        <begin position="779"/>
        <end position="791"/>
    </location>
</feature>
<dbReference type="OrthoDB" id="190265at2759"/>
<dbReference type="InterPro" id="IPR038765">
    <property type="entry name" value="Papain-like_cys_pep_sf"/>
</dbReference>
<feature type="domain" description="Peptidase C1A papain C-terminal" evidence="4">
    <location>
        <begin position="1273"/>
        <end position="1494"/>
    </location>
</feature>
<dbReference type="Proteomes" id="UP000541610">
    <property type="component" value="Unassembled WGS sequence"/>
</dbReference>
<dbReference type="InterPro" id="IPR000668">
    <property type="entry name" value="Peptidase_C1A_C"/>
</dbReference>
<dbReference type="GO" id="GO:0008234">
    <property type="term" value="F:cysteine-type peptidase activity"/>
    <property type="evidence" value="ECO:0007669"/>
    <property type="project" value="InterPro"/>
</dbReference>
<dbReference type="Pfam" id="PF00112">
    <property type="entry name" value="Peptidase_C1"/>
    <property type="match status" value="2"/>
</dbReference>
<feature type="region of interest" description="Disordered" evidence="3">
    <location>
        <begin position="544"/>
        <end position="586"/>
    </location>
</feature>
<protein>
    <recommendedName>
        <fullName evidence="4">Peptidase C1A papain C-terminal domain-containing protein</fullName>
    </recommendedName>
</protein>
<feature type="domain" description="Peptidase C1A papain C-terminal" evidence="4">
    <location>
        <begin position="976"/>
        <end position="1203"/>
    </location>
</feature>
<dbReference type="InterPro" id="IPR025661">
    <property type="entry name" value="Pept_asp_AS"/>
</dbReference>
<evidence type="ECO:0000313" key="5">
    <source>
        <dbReference type="EMBL" id="KAF4687277.1"/>
    </source>
</evidence>
<feature type="region of interest" description="Disordered" evidence="3">
    <location>
        <begin position="1545"/>
        <end position="1704"/>
    </location>
</feature>
<evidence type="ECO:0000256" key="1">
    <source>
        <dbReference type="ARBA" id="ARBA00008455"/>
    </source>
</evidence>
<name>A0A7J6NUQ5_PEROL</name>
<evidence type="ECO:0000313" key="6">
    <source>
        <dbReference type="Proteomes" id="UP000541610"/>
    </source>
</evidence>
<feature type="region of interest" description="Disordered" evidence="3">
    <location>
        <begin position="627"/>
        <end position="661"/>
    </location>
</feature>
<feature type="compositionally biased region" description="Basic and acidic residues" evidence="3">
    <location>
        <begin position="822"/>
        <end position="835"/>
    </location>
</feature>
<feature type="compositionally biased region" description="Basic and acidic residues" evidence="3">
    <location>
        <begin position="1548"/>
        <end position="1558"/>
    </location>
</feature>
<feature type="compositionally biased region" description="Polar residues" evidence="3">
    <location>
        <begin position="696"/>
        <end position="708"/>
    </location>
</feature>
<dbReference type="PROSITE" id="PS00640">
    <property type="entry name" value="THIOL_PROTEASE_ASN"/>
    <property type="match status" value="1"/>
</dbReference>
<dbReference type="InterPro" id="IPR013128">
    <property type="entry name" value="Peptidase_C1A"/>
</dbReference>
<evidence type="ECO:0000256" key="3">
    <source>
        <dbReference type="SAM" id="MobiDB-lite"/>
    </source>
</evidence>
<feature type="compositionally biased region" description="Basic and acidic residues" evidence="3">
    <location>
        <begin position="897"/>
        <end position="906"/>
    </location>
</feature>
<gene>
    <name evidence="5" type="ORF">FOZ60_004151</name>
</gene>
<evidence type="ECO:0000259" key="4">
    <source>
        <dbReference type="SMART" id="SM00645"/>
    </source>
</evidence>
<sequence>MPGRAVVMLRQLYEGSIQYIKRHPAAPVEALATHHRNIALGFLQQFSTFGVEVCGCRAPSNRAHMRRAVQRTECVNLPDFVKAETVRDPKFLSSLATLAAMECPVVIPSKGMVKVAAQESAPRKIIYASKRLRRWIDLTEVHSCRQCSKKDRCSLFKVLPPDPEEGVEKATLGDVAKILFGLAQVCRIHIQRPDVYPIYHLGGSTFEAASYVLERISLSVCGVCHARLTRKTAGELMRQLAKDKFQKKELEEEAKKYNMPQWMVAMLNPSSEHFPKKLSRKQKVIYNQMKAGEEGEADEWLEEDRVEEMMKPTVVLNDEDDEDATDGHNLSRTPASSRPRGSESAQLSDGSLVQLDSLDDIPIPLRFEHRLKDEDHERIQFVNRQYMKYQKAAQLESDKRAESKVNLDDLPKQPMHERAVAQRGGYVNVSPDDLERIGEGEAIREQRDLAALLCSYHDDNEMPEGRRAEVLREMQDIVRVDPVASKGVVFYKNPTALSKPGEFLDQYPSFAKHLWAESDKFKEDRMLSFLKRVPLDAMSATGRGQISGARQVPSKIPRENLLEREETESVEAPDRRQLLGDGEGTEDVLTEARLALESIGDENDPEEASSAQTAVMRDAVLQMALGEKEEEMGRPAGGRRDRRRIRAEEKAPDRKRGDGEDFRFDQWTKLRSKESLKLVEPDIDIGTYRTSPLAAPNSSMPDPGSTSAVDDAVHATEARPDWSPVFDTSSSQVKVDAAKAEMSGIREEGDHIATKKLRFPKLASLNPHHEPYHSRSKPTESVQQKTRSSVAVSPLKLERSRLGNLDRLLKKDDQGTPASQSSDKKPRFTMTRRDPMPGADPVVQDLADPANLMDRLSTEEVNRSSAALERLMKKHKKQDAAIKKSVNPSGVSAGSESEPKANLTRERRPRFSPSELSGTMAPSDYMIVVLYLVALVTLAKADAGQKGGCFIALQRLAHPVSDTPGELLARGDLEALPQSVDWRYRTVHTPEGPRKVNLASAARNQHIPNYCGACWSFAAVSSLSDRINIVTGATKQTNLAMQVILNCDEYDNGCHGGDPMTAFKFIKEAGGIPDETCQGFVAEGRDTGRTCEATDICRDCNFNGCFPRKRYPVWEIAEYGEVNGTEAMMAEIAHRGPIACSIAVTEAFEKNYTDFKMFSRTLRAQLNPNMRSRWSVMAPHLRACRTGSGGTHGVITGDTMASSESEVLHYLYTDGRHLMADQAVQQEAGFLPSKTKTTGVAASRAGCLRRALGGRAPGSRAGVLPRVASTAKVPDALDWRNVSGVTSYTTWDKNQHIPQYCGSCWAQAVTSMLSDRISIQRNGTWPPINLAPQVLINCEYGGDCEGGDPDQALSKIQRHGLPDQTCQAYLAHDVGKCDAMHRCEEYKKWYVSDFGSVTGAEDMKKEIFVNGPISCGVSATEKFEAYTGGIYEEEQGLVAVNHEISVAGWGVSEDGIEYWIGRNSWGTYWGEDGWFRIRMHENNLNIESDCYWGIPTDQKPEVESTVQVEVALRTLEHVADSVAFVYRRDDCGSATSHRLDYFASNASHARESRPRTSEAKGSPAHTKKSRARSASPAVSLARKHQQRGIGRSLVVEASRRKERPLMSEYGDRELTYSPTSHDGANVLKEFEPSPRSTSAEASPLSSRQKSRSGSRSPTISPSEVYEPRRVEPSGVITDRQMTERSAQTQHGDHDELDGGTPLDDKGRIYPSQAVIEKLPDLGVMTGPGPHFSVFAKPRAVERPQEPVEVVVEAETPGHGDTLIENEGQLKHSFANDVSRLCSLITALLPGPLETYDKVYITRSGWELRRSELRYSKPRGQHCLHVFDVASLDDVQVTHDVIELRVAFDAVLLDHYREQLLPILGDCYATLERSSEGSDAGVGLLKINAHVPAPYTEAAVDHFRLTWMKLLLVWAIVRLDSDRAARRDHHRVDVRIASRDLRSVGESLETALSSTIRKTVAATLYMSPR</sequence>
<dbReference type="Gene3D" id="3.90.70.10">
    <property type="entry name" value="Cysteine proteinases"/>
    <property type="match status" value="2"/>
</dbReference>
<dbReference type="GO" id="GO:0006508">
    <property type="term" value="P:proteolysis"/>
    <property type="evidence" value="ECO:0007669"/>
    <property type="project" value="InterPro"/>
</dbReference>
<accession>A0A7J6NUQ5</accession>
<proteinExistence type="inferred from homology"/>